<gene>
    <name evidence="1" type="ordered locus">PERMA_1316</name>
</gene>
<reference evidence="1 2" key="1">
    <citation type="journal article" date="2009" name="J. Bacteriol.">
        <title>Complete and draft genome sequences of six members of the Aquificales.</title>
        <authorList>
            <person name="Reysenbach A.L."/>
            <person name="Hamamura N."/>
            <person name="Podar M."/>
            <person name="Griffiths E."/>
            <person name="Ferreira S."/>
            <person name="Hochstein R."/>
            <person name="Heidelberg J."/>
            <person name="Johnson J."/>
            <person name="Mead D."/>
            <person name="Pohorille A."/>
            <person name="Sarmiento M."/>
            <person name="Schweighofer K."/>
            <person name="Seshadri R."/>
            <person name="Voytek M.A."/>
        </authorList>
    </citation>
    <scope>NUCLEOTIDE SEQUENCE [LARGE SCALE GENOMIC DNA]</scope>
    <source>
        <strain evidence="2">DSM 14350 / EX-H1</strain>
    </source>
</reference>
<dbReference type="AlphaFoldDB" id="C0QQZ1"/>
<accession>C0QQZ1</accession>
<dbReference type="KEGG" id="pmx:PERMA_1316"/>
<name>C0QQZ1_PERMH</name>
<keyword evidence="1" id="KW-0449">Lipoprotein</keyword>
<organism evidence="1 2">
    <name type="scientific">Persephonella marina (strain DSM 14350 / EX-H1)</name>
    <dbReference type="NCBI Taxonomy" id="123214"/>
    <lineage>
        <taxon>Bacteria</taxon>
        <taxon>Pseudomonadati</taxon>
        <taxon>Aquificota</taxon>
        <taxon>Aquificia</taxon>
        <taxon>Aquificales</taxon>
        <taxon>Hydrogenothermaceae</taxon>
        <taxon>Persephonella</taxon>
    </lineage>
</organism>
<evidence type="ECO:0000313" key="1">
    <source>
        <dbReference type="EMBL" id="ACO03178.1"/>
    </source>
</evidence>
<sequence length="146" mass="16552">MLKKFQTGDIMRKLAVALGLLVFVITGCAQFQTMTSKEPVQLVAKTENLGRYSFVVPANFKFKENYSFIFENNGDVRAYLIYMGKGSVAKLVDFFDKNMPKKGWNPDVSLVGKTAVLSYTKDNKLIIMKIEPHMGFTYLKVMLTTQ</sequence>
<dbReference type="eggNOG" id="ENOG5033CNP">
    <property type="taxonomic scope" value="Bacteria"/>
</dbReference>
<dbReference type="PaxDb" id="123214-PERMA_1316"/>
<dbReference type="PROSITE" id="PS51257">
    <property type="entry name" value="PROKAR_LIPOPROTEIN"/>
    <property type="match status" value="1"/>
</dbReference>
<dbReference type="Proteomes" id="UP000001366">
    <property type="component" value="Chromosome"/>
</dbReference>
<dbReference type="HOGENOM" id="CLU_1864124_0_0_0"/>
<dbReference type="EMBL" id="CP001230">
    <property type="protein sequence ID" value="ACO03178.1"/>
    <property type="molecule type" value="Genomic_DNA"/>
</dbReference>
<evidence type="ECO:0000313" key="2">
    <source>
        <dbReference type="Proteomes" id="UP000001366"/>
    </source>
</evidence>
<protein>
    <submittedName>
        <fullName evidence="1">Putative lipoprotein</fullName>
    </submittedName>
</protein>
<proteinExistence type="predicted"/>
<keyword evidence="2" id="KW-1185">Reference proteome</keyword>